<protein>
    <recommendedName>
        <fullName evidence="1">Zinc finger CGNR domain-containing protein</fullName>
    </recommendedName>
</protein>
<dbReference type="KEGG" id="pdg:BCM40_12880"/>
<dbReference type="AlphaFoldDB" id="A0A1C7EKN4"/>
<feature type="domain" description="Zinc finger CGNR" evidence="1">
    <location>
        <begin position="143"/>
        <end position="182"/>
    </location>
</feature>
<dbReference type="Gene3D" id="1.10.3300.10">
    <property type="entry name" value="Jann2411-like domain"/>
    <property type="match status" value="1"/>
</dbReference>
<dbReference type="Pfam" id="PF11706">
    <property type="entry name" value="zf-CGNR"/>
    <property type="match status" value="1"/>
</dbReference>
<dbReference type="OrthoDB" id="123307at2"/>
<evidence type="ECO:0000313" key="2">
    <source>
        <dbReference type="EMBL" id="ANU24191.1"/>
    </source>
</evidence>
<dbReference type="STRING" id="414778.BCM40_12880"/>
<dbReference type="EMBL" id="CP016543">
    <property type="protein sequence ID" value="ANU24191.1"/>
    <property type="molecule type" value="Genomic_DNA"/>
</dbReference>
<accession>A0A1C7EKN4</accession>
<gene>
    <name evidence="2" type="ORF">BCM40_12880</name>
</gene>
<dbReference type="PANTHER" id="PTHR35525:SF3">
    <property type="entry name" value="BLL6575 PROTEIN"/>
    <property type="match status" value="1"/>
</dbReference>
<proteinExistence type="predicted"/>
<reference evidence="2" key="1">
    <citation type="submission" date="2016-10" db="EMBL/GenBank/DDBJ databases">
        <authorList>
            <person name="See-Too W.S."/>
        </authorList>
    </citation>
    <scope>NUCLEOTIDE SEQUENCE</scope>
    <source>
        <strain evidence="2">DSM 22276</strain>
    </source>
</reference>
<name>A0A1C7EKN4_9BACL</name>
<dbReference type="PANTHER" id="PTHR35525">
    <property type="entry name" value="BLL6575 PROTEIN"/>
    <property type="match status" value="1"/>
</dbReference>
<organism evidence="2 3">
    <name type="scientific">Planococcus donghaensis</name>
    <dbReference type="NCBI Taxonomy" id="414778"/>
    <lineage>
        <taxon>Bacteria</taxon>
        <taxon>Bacillati</taxon>
        <taxon>Bacillota</taxon>
        <taxon>Bacilli</taxon>
        <taxon>Bacillales</taxon>
        <taxon>Caryophanaceae</taxon>
        <taxon>Planococcus</taxon>
    </lineage>
</organism>
<dbReference type="SUPFAM" id="SSF160904">
    <property type="entry name" value="Jann2411-like"/>
    <property type="match status" value="1"/>
</dbReference>
<dbReference type="InterPro" id="IPR021005">
    <property type="entry name" value="Znf_CGNR"/>
</dbReference>
<dbReference type="Proteomes" id="UP000092495">
    <property type="component" value="Chromosome"/>
</dbReference>
<dbReference type="InterPro" id="IPR023286">
    <property type="entry name" value="ABATE_dom_sf"/>
</dbReference>
<dbReference type="RefSeq" id="WP_065527157.1">
    <property type="nucleotide sequence ID" value="NZ_CP016543.2"/>
</dbReference>
<keyword evidence="3" id="KW-1185">Reference proteome</keyword>
<sequence length="186" mass="21344">MEKDSKTGYSYVSQYLFINFLNTINIKKVSVTDFLDEENGLEDWLSFMTQQGILNQQQAEKLHKSPIDVERVKEFRDQWRGYLSGPEGNEIPLASLATYTEDAPLFIDKTFTPVSSKGGTEGFLALLSFEMIQAFQQGVFKKIKKCESSLCYAFFVDTSGRRQWCSMEVCGNREKARKHYVKKGNI</sequence>
<evidence type="ECO:0000313" key="3">
    <source>
        <dbReference type="Proteomes" id="UP000092495"/>
    </source>
</evidence>
<evidence type="ECO:0000259" key="1">
    <source>
        <dbReference type="Pfam" id="PF11706"/>
    </source>
</evidence>
<dbReference type="InterPro" id="IPR010852">
    <property type="entry name" value="ABATE"/>
</dbReference>